<dbReference type="Proteomes" id="UP001408356">
    <property type="component" value="Unassembled WGS sequence"/>
</dbReference>
<sequence length="188" mass="21602">MSSSTTRVYQDDRRISSKPFIALEASDEEKQILEASVDDLGKLVKHVEQALGSESQNVFRVAGHECRVRITMRPASSLVNIFNDYPTVMVVVKFEEGIDHTERTKTLKEPFVETNKYMNENQMRMFQLEFVDQAVVNVNENASIAFWVDEGTEKLAEKLAALKVAEEIKNKELHEQEKQFQWAARYGL</sequence>
<accession>A0ABR2VI28</accession>
<name>A0ABR2VI28_9PEZI</name>
<protein>
    <submittedName>
        <fullName evidence="1">Uncharacterized protein</fullName>
    </submittedName>
</protein>
<evidence type="ECO:0000313" key="2">
    <source>
        <dbReference type="Proteomes" id="UP001408356"/>
    </source>
</evidence>
<proteinExistence type="predicted"/>
<dbReference type="EMBL" id="JARVKF010000005">
    <property type="protein sequence ID" value="KAK9426146.1"/>
    <property type="molecule type" value="Genomic_DNA"/>
</dbReference>
<organism evidence="1 2">
    <name type="scientific">Seiridium unicorne</name>
    <dbReference type="NCBI Taxonomy" id="138068"/>
    <lineage>
        <taxon>Eukaryota</taxon>
        <taxon>Fungi</taxon>
        <taxon>Dikarya</taxon>
        <taxon>Ascomycota</taxon>
        <taxon>Pezizomycotina</taxon>
        <taxon>Sordariomycetes</taxon>
        <taxon>Xylariomycetidae</taxon>
        <taxon>Amphisphaeriales</taxon>
        <taxon>Sporocadaceae</taxon>
        <taxon>Seiridium</taxon>
    </lineage>
</organism>
<comment type="caution">
    <text evidence="1">The sequence shown here is derived from an EMBL/GenBank/DDBJ whole genome shotgun (WGS) entry which is preliminary data.</text>
</comment>
<keyword evidence="2" id="KW-1185">Reference proteome</keyword>
<reference evidence="1 2" key="1">
    <citation type="journal article" date="2024" name="J. Plant Pathol.">
        <title>Sequence and assembly of the genome of Seiridium unicorne, isolate CBS 538.82, causal agent of cypress canker disease.</title>
        <authorList>
            <person name="Scali E."/>
            <person name="Rocca G.D."/>
            <person name="Danti R."/>
            <person name="Garbelotto M."/>
            <person name="Barberini S."/>
            <person name="Baroncelli R."/>
            <person name="Emiliani G."/>
        </authorList>
    </citation>
    <scope>NUCLEOTIDE SEQUENCE [LARGE SCALE GENOMIC DNA]</scope>
    <source>
        <strain evidence="1 2">BM-138-508</strain>
    </source>
</reference>
<gene>
    <name evidence="1" type="ORF">SUNI508_12600</name>
</gene>
<evidence type="ECO:0000313" key="1">
    <source>
        <dbReference type="EMBL" id="KAK9426146.1"/>
    </source>
</evidence>